<sequence>MDNSLKEIAQVRADAQSLKREIKTVEQARKQKIKDWINIKIIQLLGLGGISKLIFEHIVNNETTTILQQNIHGFKYKASNNLLTWDPEKRLIFNIPYPNINVEISIDYGAEYLNEFLLWSIKQ</sequence>
<dbReference type="EMBL" id="CAJVQB010034020">
    <property type="protein sequence ID" value="CAG8820579.1"/>
    <property type="molecule type" value="Genomic_DNA"/>
</dbReference>
<feature type="coiled-coil region" evidence="1">
    <location>
        <begin position="1"/>
        <end position="35"/>
    </location>
</feature>
<evidence type="ECO:0000313" key="3">
    <source>
        <dbReference type="Proteomes" id="UP000789901"/>
    </source>
</evidence>
<organism evidence="2 3">
    <name type="scientific">Gigaspora margarita</name>
    <dbReference type="NCBI Taxonomy" id="4874"/>
    <lineage>
        <taxon>Eukaryota</taxon>
        <taxon>Fungi</taxon>
        <taxon>Fungi incertae sedis</taxon>
        <taxon>Mucoromycota</taxon>
        <taxon>Glomeromycotina</taxon>
        <taxon>Glomeromycetes</taxon>
        <taxon>Diversisporales</taxon>
        <taxon>Gigasporaceae</taxon>
        <taxon>Gigaspora</taxon>
    </lineage>
</organism>
<evidence type="ECO:0000313" key="2">
    <source>
        <dbReference type="EMBL" id="CAG8820579.1"/>
    </source>
</evidence>
<protein>
    <submittedName>
        <fullName evidence="2">41705_t:CDS:1</fullName>
    </submittedName>
</protein>
<gene>
    <name evidence="2" type="ORF">GMARGA_LOCUS27606</name>
</gene>
<evidence type="ECO:0000256" key="1">
    <source>
        <dbReference type="SAM" id="Coils"/>
    </source>
</evidence>
<accession>A0ABN7W8B1</accession>
<dbReference type="Proteomes" id="UP000789901">
    <property type="component" value="Unassembled WGS sequence"/>
</dbReference>
<keyword evidence="1" id="KW-0175">Coiled coil</keyword>
<name>A0ABN7W8B1_GIGMA</name>
<reference evidence="2 3" key="1">
    <citation type="submission" date="2021-06" db="EMBL/GenBank/DDBJ databases">
        <authorList>
            <person name="Kallberg Y."/>
            <person name="Tangrot J."/>
            <person name="Rosling A."/>
        </authorList>
    </citation>
    <scope>NUCLEOTIDE SEQUENCE [LARGE SCALE GENOMIC DNA]</scope>
    <source>
        <strain evidence="2 3">120-4 pot B 10/14</strain>
    </source>
</reference>
<proteinExistence type="predicted"/>
<keyword evidence="3" id="KW-1185">Reference proteome</keyword>
<comment type="caution">
    <text evidence="2">The sequence shown here is derived from an EMBL/GenBank/DDBJ whole genome shotgun (WGS) entry which is preliminary data.</text>
</comment>